<dbReference type="InterPro" id="IPR007743">
    <property type="entry name" value="Immunity-related_GTPase-like"/>
</dbReference>
<dbReference type="SUPFAM" id="SSF52540">
    <property type="entry name" value="P-loop containing nucleoside triphosphate hydrolases"/>
    <property type="match status" value="1"/>
</dbReference>
<protein>
    <recommendedName>
        <fullName evidence="5">IRG-type G domain-containing protein</fullName>
    </recommendedName>
</protein>
<dbReference type="PANTHER" id="PTHR32341">
    <property type="entry name" value="INTERFERON-INDUCIBLE GTPASE"/>
    <property type="match status" value="1"/>
</dbReference>
<feature type="domain" description="IRG-type G" evidence="5">
    <location>
        <begin position="47"/>
        <end position="226"/>
    </location>
</feature>
<proteinExistence type="inferred from homology"/>
<dbReference type="InterPro" id="IPR051515">
    <property type="entry name" value="IRG"/>
</dbReference>
<dbReference type="OMA" id="TMSHICK"/>
<keyword evidence="2" id="KW-0547">Nucleotide-binding</keyword>
<evidence type="ECO:0000256" key="1">
    <source>
        <dbReference type="ARBA" id="ARBA00005429"/>
    </source>
</evidence>
<keyword evidence="4" id="KW-0342">GTP-binding</keyword>
<organism evidence="6 7">
    <name type="scientific">Salvator merianae</name>
    <name type="common">Argentine black and white tegu</name>
    <name type="synonym">Tupinambis merianae</name>
    <dbReference type="NCBI Taxonomy" id="96440"/>
    <lineage>
        <taxon>Eukaryota</taxon>
        <taxon>Metazoa</taxon>
        <taxon>Chordata</taxon>
        <taxon>Craniata</taxon>
        <taxon>Vertebrata</taxon>
        <taxon>Euteleostomi</taxon>
        <taxon>Lepidosauria</taxon>
        <taxon>Squamata</taxon>
        <taxon>Bifurcata</taxon>
        <taxon>Unidentata</taxon>
        <taxon>Episquamata</taxon>
        <taxon>Laterata</taxon>
        <taxon>Teiioidea</taxon>
        <taxon>Teiidae</taxon>
        <taxon>Salvator</taxon>
    </lineage>
</organism>
<dbReference type="GO" id="GO:0003924">
    <property type="term" value="F:GTPase activity"/>
    <property type="evidence" value="ECO:0007669"/>
    <property type="project" value="TreeGrafter"/>
</dbReference>
<dbReference type="Pfam" id="PF05049">
    <property type="entry name" value="IIGP"/>
    <property type="match status" value="1"/>
</dbReference>
<dbReference type="GeneTree" id="ENSGT00950000183007"/>
<dbReference type="AlphaFoldDB" id="A0A8D0BDV5"/>
<sequence length="375" mass="42351">SSLYIGAAIAKAMARQDFGAIKATVAGKSLEQVSEEVQQEMDLLKNARVDIAITGESGAGKSSLVNALQGMSDDDEHPAKTGVIETATKPTPYLYPPFPNFTIWDLPGIGTPDFKADKYRKQVKLDRYDFFIVVAERSTENDTKLIREIKKMKKRFYFVRTKVDLCIEVERDKKKFSEKETLEDIRENCEENLKKAGEPLPTVFLISRKELDKYDFPRLVEQMQKDQDFIKKDILTMFMPVLTKQGLKQKKEAMEKYIWKLAFLSCAIVFTPIPGLSLACDISILVSGMYLIYKVFGLDDESLYITAKRVGKTFEELKSAIQNLGSLVGGANSFVCTHFKLKNFLKDVMKDAENVLAKAADSDLLIVWTSPPQCQ</sequence>
<dbReference type="PANTHER" id="PTHR32341:SF17">
    <property type="entry name" value="IRG-TYPE G DOMAIN-CONTAINING PROTEIN"/>
    <property type="match status" value="1"/>
</dbReference>
<reference evidence="6" key="2">
    <citation type="submission" date="2025-09" db="UniProtKB">
        <authorList>
            <consortium name="Ensembl"/>
        </authorList>
    </citation>
    <scope>IDENTIFICATION</scope>
</reference>
<evidence type="ECO:0000256" key="2">
    <source>
        <dbReference type="ARBA" id="ARBA00022741"/>
    </source>
</evidence>
<name>A0A8D0BDV5_SALMN</name>
<evidence type="ECO:0000256" key="3">
    <source>
        <dbReference type="ARBA" id="ARBA00022801"/>
    </source>
</evidence>
<dbReference type="PROSITE" id="PS51716">
    <property type="entry name" value="G_IRG"/>
    <property type="match status" value="1"/>
</dbReference>
<accession>A0A8D0BDV5</accession>
<dbReference type="Gene3D" id="3.40.50.300">
    <property type="entry name" value="P-loop containing nucleotide triphosphate hydrolases"/>
    <property type="match status" value="1"/>
</dbReference>
<evidence type="ECO:0000256" key="4">
    <source>
        <dbReference type="ARBA" id="ARBA00023134"/>
    </source>
</evidence>
<dbReference type="Ensembl" id="ENSSMRT00000007949.1">
    <property type="protein sequence ID" value="ENSSMRP00000006778.1"/>
    <property type="gene ID" value="ENSSMRG00000005488.1"/>
</dbReference>
<dbReference type="InterPro" id="IPR027417">
    <property type="entry name" value="P-loop_NTPase"/>
</dbReference>
<dbReference type="GO" id="GO:0016020">
    <property type="term" value="C:membrane"/>
    <property type="evidence" value="ECO:0007669"/>
    <property type="project" value="InterPro"/>
</dbReference>
<evidence type="ECO:0000313" key="7">
    <source>
        <dbReference type="Proteomes" id="UP000694421"/>
    </source>
</evidence>
<dbReference type="GO" id="GO:0005525">
    <property type="term" value="F:GTP binding"/>
    <property type="evidence" value="ECO:0007669"/>
    <property type="project" value="UniProtKB-KW"/>
</dbReference>
<dbReference type="InterPro" id="IPR030385">
    <property type="entry name" value="G_IRG_dom"/>
</dbReference>
<keyword evidence="7" id="KW-1185">Reference proteome</keyword>
<evidence type="ECO:0000259" key="5">
    <source>
        <dbReference type="PROSITE" id="PS51716"/>
    </source>
</evidence>
<dbReference type="Proteomes" id="UP000694421">
    <property type="component" value="Unplaced"/>
</dbReference>
<evidence type="ECO:0000313" key="6">
    <source>
        <dbReference type="Ensembl" id="ENSSMRP00000006778.1"/>
    </source>
</evidence>
<dbReference type="FunFam" id="3.40.50.300:FF:000541">
    <property type="entry name" value="Immunity related GTPase M"/>
    <property type="match status" value="1"/>
</dbReference>
<reference evidence="6" key="1">
    <citation type="submission" date="2025-08" db="UniProtKB">
        <authorList>
            <consortium name="Ensembl"/>
        </authorList>
    </citation>
    <scope>IDENTIFICATION</scope>
</reference>
<keyword evidence="3" id="KW-0378">Hydrolase</keyword>
<comment type="similarity">
    <text evidence="1">Belongs to the TRAFAC class dynamin-like GTPase superfamily. IRG family.</text>
</comment>